<name>A0ABM1QXN1_CAMSA</name>
<dbReference type="Proteomes" id="UP000694864">
    <property type="component" value="Chromosome 14"/>
</dbReference>
<dbReference type="GeneID" id="109128855"/>
<dbReference type="RefSeq" id="XP_019091519.1">
    <property type="nucleotide sequence ID" value="XM_019235974.1"/>
</dbReference>
<organism evidence="1 2">
    <name type="scientific">Camelina sativa</name>
    <name type="common">False flax</name>
    <name type="synonym">Myagrum sativum</name>
    <dbReference type="NCBI Taxonomy" id="90675"/>
    <lineage>
        <taxon>Eukaryota</taxon>
        <taxon>Viridiplantae</taxon>
        <taxon>Streptophyta</taxon>
        <taxon>Embryophyta</taxon>
        <taxon>Tracheophyta</taxon>
        <taxon>Spermatophyta</taxon>
        <taxon>Magnoliopsida</taxon>
        <taxon>eudicotyledons</taxon>
        <taxon>Gunneridae</taxon>
        <taxon>Pentapetalae</taxon>
        <taxon>rosids</taxon>
        <taxon>malvids</taxon>
        <taxon>Brassicales</taxon>
        <taxon>Brassicaceae</taxon>
        <taxon>Camelineae</taxon>
        <taxon>Camelina</taxon>
    </lineage>
</organism>
<gene>
    <name evidence="2" type="primary">LOC109128855</name>
</gene>
<sequence>MSKKKRKRKMAITKKNLIAFVLTILVVISSIHCRTTSDIVSGFGIKESDHVCFNVTPCLPEQGGDKGCNAFCSRMKFKIGHCLHSGKDTGICCCYST</sequence>
<keyword evidence="1" id="KW-1185">Reference proteome</keyword>
<protein>
    <submittedName>
        <fullName evidence="2">Defensin-like protein 110</fullName>
    </submittedName>
</protein>
<evidence type="ECO:0000313" key="1">
    <source>
        <dbReference type="Proteomes" id="UP000694864"/>
    </source>
</evidence>
<proteinExistence type="predicted"/>
<evidence type="ECO:0000313" key="2">
    <source>
        <dbReference type="RefSeq" id="XP_019091519.1"/>
    </source>
</evidence>
<reference evidence="2" key="2">
    <citation type="submission" date="2025-08" db="UniProtKB">
        <authorList>
            <consortium name="RefSeq"/>
        </authorList>
    </citation>
    <scope>IDENTIFICATION</scope>
    <source>
        <tissue evidence="2">Leaf</tissue>
    </source>
</reference>
<reference evidence="1" key="1">
    <citation type="journal article" date="2014" name="Nat. Commun.">
        <title>The emerging biofuel crop Camelina sativa retains a highly undifferentiated hexaploid genome structure.</title>
        <authorList>
            <person name="Kagale S."/>
            <person name="Koh C."/>
            <person name="Nixon J."/>
            <person name="Bollina V."/>
            <person name="Clarke W.E."/>
            <person name="Tuteja R."/>
            <person name="Spillane C."/>
            <person name="Robinson S.J."/>
            <person name="Links M.G."/>
            <person name="Clarke C."/>
            <person name="Higgins E.E."/>
            <person name="Huebert T."/>
            <person name="Sharpe A.G."/>
            <person name="Parkin I.A."/>
        </authorList>
    </citation>
    <scope>NUCLEOTIDE SEQUENCE [LARGE SCALE GENOMIC DNA]</scope>
    <source>
        <strain evidence="1">cv. DH55</strain>
    </source>
</reference>
<accession>A0ABM1QXN1</accession>